<protein>
    <recommendedName>
        <fullName evidence="3">mRNA 3'-end processing factor</fullName>
    </recommendedName>
</protein>
<dbReference type="Gene3D" id="3.60.15.10">
    <property type="entry name" value="Ribonuclease Z/Hydroxyacylglutathione hydrolase-like"/>
    <property type="match status" value="1"/>
</dbReference>
<dbReference type="eggNOG" id="arCOG00545">
    <property type="taxonomic scope" value="Archaea"/>
</dbReference>
<dbReference type="InterPro" id="IPR050698">
    <property type="entry name" value="MBL"/>
</dbReference>
<dbReference type="PANTHER" id="PTHR11203:SF37">
    <property type="entry name" value="INTEGRATOR COMPLEX SUBUNIT 11"/>
    <property type="match status" value="1"/>
</dbReference>
<sequence>MEVSSPGDDFVLNLHGLLKGVEHLDHRRIYYLVGDIRISMKFDVVGFDWKGKVAFQSHAHTDHFASGKIVYATKPTIFLSHLRNSTLYSQVEYGKRFYIGDYKAKLYPSGHMLGSAGIKIWLDEGTLYYTGDIKLERLRTAERAKIPKADFLIIEATFGVPMYSFPEPRKVEKEIIWYVEDQLDRGKIPIIQANPYGKAQEIIAILNAHGYTPRVDREILKVSRVYSKFGIGLRTDNEGEVIVSSSKGILVSGFGKVKLSNHADFWELIRIVEKVDPEKVFTIFGHAQSFAKILNGFGYESRSISRGEEIRRWI</sequence>
<dbReference type="HOGENOM" id="CLU_050517_0_0_2"/>
<evidence type="ECO:0008006" key="3">
    <source>
        <dbReference type="Google" id="ProtNLM"/>
    </source>
</evidence>
<dbReference type="EMBL" id="AE009950">
    <property type="protein sequence ID" value="AAL80720.1"/>
    <property type="molecule type" value="Genomic_DNA"/>
</dbReference>
<dbReference type="Proteomes" id="UP000001013">
    <property type="component" value="Chromosome"/>
</dbReference>
<keyword evidence="2" id="KW-1185">Reference proteome</keyword>
<dbReference type="PANTHER" id="PTHR11203">
    <property type="entry name" value="CLEAVAGE AND POLYADENYLATION SPECIFICITY FACTOR FAMILY MEMBER"/>
    <property type="match status" value="1"/>
</dbReference>
<gene>
    <name evidence="1" type="ordered locus">PF0596</name>
</gene>
<organism evidence="1 2">
    <name type="scientific">Pyrococcus furiosus (strain ATCC 43587 / DSM 3638 / JCM 8422 / Vc1)</name>
    <dbReference type="NCBI Taxonomy" id="186497"/>
    <lineage>
        <taxon>Archaea</taxon>
        <taxon>Methanobacteriati</taxon>
        <taxon>Methanobacteriota</taxon>
        <taxon>Thermococci</taxon>
        <taxon>Thermococcales</taxon>
        <taxon>Thermococcaceae</taxon>
        <taxon>Pyrococcus</taxon>
    </lineage>
</organism>
<reference evidence="1 2" key="1">
    <citation type="journal article" date="1999" name="Genetics">
        <title>Divergence of the hyperthermophilic archaea Pyrococcus furiosus and P. horikoshii inferred from complete genomic sequences.</title>
        <authorList>
            <person name="Maeder D.L."/>
            <person name="Weiss R.B."/>
            <person name="Dunn D.M."/>
            <person name="Cherry J.L."/>
            <person name="Gonzalez J.M."/>
            <person name="DiRuggiero J."/>
            <person name="Robb F.T."/>
        </authorList>
    </citation>
    <scope>NUCLEOTIDE SEQUENCE [LARGE SCALE GENOMIC DNA]</scope>
    <source>
        <strain evidence="2">ATCC 43587 / DSM 3638 / JCM 8422 / Vc1</strain>
    </source>
</reference>
<accession>Q8U376</accession>
<dbReference type="STRING" id="186497.PF0596"/>
<dbReference type="GO" id="GO:0004521">
    <property type="term" value="F:RNA endonuclease activity"/>
    <property type="evidence" value="ECO:0007669"/>
    <property type="project" value="TreeGrafter"/>
</dbReference>
<evidence type="ECO:0000313" key="1">
    <source>
        <dbReference type="EMBL" id="AAL80720.1"/>
    </source>
</evidence>
<dbReference type="PhylomeDB" id="Q8U376"/>
<evidence type="ECO:0000313" key="2">
    <source>
        <dbReference type="Proteomes" id="UP000001013"/>
    </source>
</evidence>
<dbReference type="PATRIC" id="fig|186497.12.peg.625"/>
<dbReference type="PaxDb" id="186497-PF0596"/>
<proteinExistence type="predicted"/>
<dbReference type="Gene3D" id="3.40.50.10890">
    <property type="match status" value="1"/>
</dbReference>
<dbReference type="AlphaFoldDB" id="Q8U376"/>
<name>Q8U376_PYRFU</name>
<dbReference type="KEGG" id="pfu:PF0596"/>
<dbReference type="InterPro" id="IPR036866">
    <property type="entry name" value="RibonucZ/Hydroxyglut_hydro"/>
</dbReference>
<dbReference type="SUPFAM" id="SSF56281">
    <property type="entry name" value="Metallo-hydrolase/oxidoreductase"/>
    <property type="match status" value="1"/>
</dbReference>